<dbReference type="Proteomes" id="UP000095283">
    <property type="component" value="Unplaced"/>
</dbReference>
<keyword evidence="1" id="KW-1185">Reference proteome</keyword>
<dbReference type="WBParaSite" id="Hba_07894">
    <property type="protein sequence ID" value="Hba_07894"/>
    <property type="gene ID" value="Hba_07894"/>
</dbReference>
<accession>A0A1I7WRT4</accession>
<proteinExistence type="predicted"/>
<protein>
    <submittedName>
        <fullName evidence="2">Transposase</fullName>
    </submittedName>
</protein>
<dbReference type="AlphaFoldDB" id="A0A1I7WRT4"/>
<organism evidence="1 2">
    <name type="scientific">Heterorhabditis bacteriophora</name>
    <name type="common">Entomopathogenic nematode worm</name>
    <dbReference type="NCBI Taxonomy" id="37862"/>
    <lineage>
        <taxon>Eukaryota</taxon>
        <taxon>Metazoa</taxon>
        <taxon>Ecdysozoa</taxon>
        <taxon>Nematoda</taxon>
        <taxon>Chromadorea</taxon>
        <taxon>Rhabditida</taxon>
        <taxon>Rhabditina</taxon>
        <taxon>Rhabditomorpha</taxon>
        <taxon>Strongyloidea</taxon>
        <taxon>Heterorhabditidae</taxon>
        <taxon>Heterorhabditis</taxon>
    </lineage>
</organism>
<evidence type="ECO:0000313" key="1">
    <source>
        <dbReference type="Proteomes" id="UP000095283"/>
    </source>
</evidence>
<name>A0A1I7WRT4_HETBA</name>
<reference evidence="2" key="1">
    <citation type="submission" date="2016-11" db="UniProtKB">
        <authorList>
            <consortium name="WormBaseParasite"/>
        </authorList>
    </citation>
    <scope>IDENTIFICATION</scope>
</reference>
<sequence>MQPVDRNHSTTDKGLKYAYDKEGMAQACIKYKHVNQISWKTRLHIYIYIWVVIRNTEVEILRKREFLKVAISGKTSVYF</sequence>
<evidence type="ECO:0000313" key="2">
    <source>
        <dbReference type="WBParaSite" id="Hba_07894"/>
    </source>
</evidence>